<dbReference type="GO" id="GO:1990834">
    <property type="term" value="P:response to odorant"/>
    <property type="evidence" value="ECO:0007669"/>
    <property type="project" value="TreeGrafter"/>
</dbReference>
<dbReference type="InterPro" id="IPR010558">
    <property type="entry name" value="Ly-6-related"/>
</dbReference>
<sequence length="175" mass="19638">MLLKTPVSPRVAAFVFIFSLFSEVIASKSRCFSCASSNLQSNFLTINRGPAVRKKNPRVFDNFCNGDTWIISEKSLMDCDGPCFKWQQIVNNTGVHSVLTIRGCYSDMFDLSDKRTPKVPANAFCSETRADLDCLSDANVIEHTCWCDGDKCNLAPAAYLMPWLFLVPFVLFLLK</sequence>
<dbReference type="GO" id="GO:0043025">
    <property type="term" value="C:neuronal cell body"/>
    <property type="evidence" value="ECO:0007669"/>
    <property type="project" value="TreeGrafter"/>
</dbReference>
<accession>A0A1I7YXZ3</accession>
<dbReference type="AlphaFoldDB" id="A0A1I7YXZ3"/>
<evidence type="ECO:0000256" key="2">
    <source>
        <dbReference type="SAM" id="SignalP"/>
    </source>
</evidence>
<keyword evidence="2" id="KW-0732">Signal</keyword>
<feature type="signal peptide" evidence="2">
    <location>
        <begin position="1"/>
        <end position="26"/>
    </location>
</feature>
<dbReference type="PANTHER" id="PTHR34722:SF9">
    <property type="entry name" value="HOMOLOG OF ODR-2 (TWO)"/>
    <property type="match status" value="1"/>
</dbReference>
<dbReference type="GO" id="GO:0042048">
    <property type="term" value="P:olfactory behavior"/>
    <property type="evidence" value="ECO:0007669"/>
    <property type="project" value="TreeGrafter"/>
</dbReference>
<evidence type="ECO:0000313" key="4">
    <source>
        <dbReference type="WBParaSite" id="L893_g20655.t1"/>
    </source>
</evidence>
<feature type="chain" id="PRO_5009312738" evidence="2">
    <location>
        <begin position="27"/>
        <end position="175"/>
    </location>
</feature>
<keyword evidence="1" id="KW-0472">Membrane</keyword>
<evidence type="ECO:0000313" key="3">
    <source>
        <dbReference type="Proteomes" id="UP000095287"/>
    </source>
</evidence>
<evidence type="ECO:0000256" key="1">
    <source>
        <dbReference type="SAM" id="Phobius"/>
    </source>
</evidence>
<keyword evidence="1" id="KW-0812">Transmembrane</keyword>
<name>A0A1I7YXZ3_9BILA</name>
<protein>
    <submittedName>
        <fullName evidence="4">Protein quiver</fullName>
    </submittedName>
</protein>
<feature type="transmembrane region" description="Helical" evidence="1">
    <location>
        <begin position="154"/>
        <end position="174"/>
    </location>
</feature>
<organism evidence="3 4">
    <name type="scientific">Steinernema glaseri</name>
    <dbReference type="NCBI Taxonomy" id="37863"/>
    <lineage>
        <taxon>Eukaryota</taxon>
        <taxon>Metazoa</taxon>
        <taxon>Ecdysozoa</taxon>
        <taxon>Nematoda</taxon>
        <taxon>Chromadorea</taxon>
        <taxon>Rhabditida</taxon>
        <taxon>Tylenchina</taxon>
        <taxon>Panagrolaimomorpha</taxon>
        <taxon>Strongyloidoidea</taxon>
        <taxon>Steinernematidae</taxon>
        <taxon>Steinernema</taxon>
    </lineage>
</organism>
<dbReference type="WBParaSite" id="L893_g20655.t1">
    <property type="protein sequence ID" value="L893_g20655.t1"/>
    <property type="gene ID" value="L893_g20655"/>
</dbReference>
<dbReference type="GO" id="GO:0030424">
    <property type="term" value="C:axon"/>
    <property type="evidence" value="ECO:0007669"/>
    <property type="project" value="TreeGrafter"/>
</dbReference>
<keyword evidence="3" id="KW-1185">Reference proteome</keyword>
<dbReference type="Pfam" id="PF06579">
    <property type="entry name" value="Ly-6_related"/>
    <property type="match status" value="1"/>
</dbReference>
<dbReference type="Proteomes" id="UP000095287">
    <property type="component" value="Unplaced"/>
</dbReference>
<dbReference type="PANTHER" id="PTHR34722">
    <property type="entry name" value="HOMOLOG OF ODR-2 (TWO)-RELATED"/>
    <property type="match status" value="1"/>
</dbReference>
<keyword evidence="1" id="KW-1133">Transmembrane helix</keyword>
<proteinExistence type="predicted"/>
<reference evidence="4" key="1">
    <citation type="submission" date="2016-11" db="UniProtKB">
        <authorList>
            <consortium name="WormBaseParasite"/>
        </authorList>
    </citation>
    <scope>IDENTIFICATION</scope>
</reference>